<dbReference type="Gene3D" id="1.10.3750.10">
    <property type="entry name" value="YhaI-like"/>
    <property type="match status" value="1"/>
</dbReference>
<gene>
    <name evidence="1" type="ORF">HMPREF1015_01226</name>
</gene>
<comment type="caution">
    <text evidence="1">The sequence shown here is derived from an EMBL/GenBank/DDBJ whole genome shotgun (WGS) entry which is preliminary data.</text>
</comment>
<dbReference type="HOGENOM" id="CLU_2505900_0_0_9"/>
<sequence>MNAEQEIEKLKYHQSLLLTMLLDKEDTDFSFFHMILNYNLSSEETKEMIHSGSQIQRIKESLNAEYVLKSLIAQNIHKEIILKNR</sequence>
<dbReference type="AlphaFoldDB" id="G9QHG7"/>
<evidence type="ECO:0000313" key="2">
    <source>
        <dbReference type="Proteomes" id="UP000011747"/>
    </source>
</evidence>
<evidence type="ECO:0000313" key="1">
    <source>
        <dbReference type="EMBL" id="EHL79412.1"/>
    </source>
</evidence>
<accession>G9QHG7</accession>
<organism evidence="1 2">
    <name type="scientific">Bacillus smithii 7_3_47FAA</name>
    <dbReference type="NCBI Taxonomy" id="665952"/>
    <lineage>
        <taxon>Bacteria</taxon>
        <taxon>Bacillati</taxon>
        <taxon>Bacillota</taxon>
        <taxon>Bacilli</taxon>
        <taxon>Bacillales</taxon>
        <taxon>Bacillaceae</taxon>
        <taxon>Bacillus</taxon>
    </lineage>
</organism>
<dbReference type="Proteomes" id="UP000011747">
    <property type="component" value="Unassembled WGS sequence"/>
</dbReference>
<proteinExistence type="predicted"/>
<dbReference type="PATRIC" id="fig|665952.3.peg.363"/>
<name>G9QHG7_9BACI</name>
<dbReference type="Pfam" id="PF08963">
    <property type="entry name" value="DUF1878"/>
    <property type="match status" value="1"/>
</dbReference>
<dbReference type="RefSeq" id="WP_003352636.1">
    <property type="nucleotide sequence ID" value="NZ_JH414740.1"/>
</dbReference>
<reference evidence="1 2" key="1">
    <citation type="submission" date="2011-09" db="EMBL/GenBank/DDBJ databases">
        <title>The Genome Sequence of Bacillus smithii 7_3_47FAA.</title>
        <authorList>
            <consortium name="The Broad Institute Genome Sequencing Platform"/>
            <person name="Earl A."/>
            <person name="Ward D."/>
            <person name="Feldgarden M."/>
            <person name="Gevers D."/>
            <person name="Daigneault M."/>
            <person name="Strauss J."/>
            <person name="Allen-Vercoe E."/>
            <person name="Young S.K."/>
            <person name="Zeng Q."/>
            <person name="Gargeya S."/>
            <person name="Fitzgerald M."/>
            <person name="Haas B."/>
            <person name="Abouelleil A."/>
            <person name="Alvarado L."/>
            <person name="Arachchi H.M."/>
            <person name="Berlin A."/>
            <person name="Brown A."/>
            <person name="Chapman S.B."/>
            <person name="Chen Z."/>
            <person name="Dunbar C."/>
            <person name="Freedman E."/>
            <person name="Gearin G."/>
            <person name="Goldberg J."/>
            <person name="Griggs A."/>
            <person name="Gujja S."/>
            <person name="Heiman D."/>
            <person name="Howarth C."/>
            <person name="Larson L."/>
            <person name="Lui A."/>
            <person name="MacDonald P.J.P."/>
            <person name="Montmayeur A."/>
            <person name="Murphy C."/>
            <person name="Neiman D."/>
            <person name="Pearson M."/>
            <person name="Priest M."/>
            <person name="Roberts A."/>
            <person name="Saif S."/>
            <person name="Shea T."/>
            <person name="Shenoy N."/>
            <person name="Sisk P."/>
            <person name="Stolte C."/>
            <person name="Sykes S."/>
            <person name="Wortman J."/>
            <person name="Nusbaum C."/>
            <person name="Birren B."/>
        </authorList>
    </citation>
    <scope>NUCLEOTIDE SEQUENCE [LARGE SCALE GENOMIC DNA]</scope>
    <source>
        <strain evidence="1 2">7_3_47FAA</strain>
    </source>
</reference>
<dbReference type="EMBL" id="ACWF01000014">
    <property type="protein sequence ID" value="EHL79412.1"/>
    <property type="molecule type" value="Genomic_DNA"/>
</dbReference>
<dbReference type="InterPro" id="IPR015058">
    <property type="entry name" value="DUF1878"/>
</dbReference>
<dbReference type="InterPro" id="IPR035945">
    <property type="entry name" value="YhaI-like_sf"/>
</dbReference>
<protein>
    <submittedName>
        <fullName evidence="1">Uncharacterized protein</fullName>
    </submittedName>
</protein>
<dbReference type="SUPFAM" id="SSF109915">
    <property type="entry name" value="Hypothetical protein YhaI"/>
    <property type="match status" value="1"/>
</dbReference>
<keyword evidence="2" id="KW-1185">Reference proteome</keyword>